<evidence type="ECO:0000313" key="2">
    <source>
        <dbReference type="EMBL" id="REE98923.1"/>
    </source>
</evidence>
<protein>
    <submittedName>
        <fullName evidence="2">Uncharacterized protein</fullName>
    </submittedName>
</protein>
<comment type="caution">
    <text evidence="2">The sequence shown here is derived from an EMBL/GenBank/DDBJ whole genome shotgun (WGS) entry which is preliminary data.</text>
</comment>
<dbReference type="Proteomes" id="UP000256661">
    <property type="component" value="Unassembled WGS sequence"/>
</dbReference>
<accession>A0A3D9SY02</accession>
<name>A0A3D9SY02_9ACTN</name>
<sequence length="132" mass="13515">MPCPRLLAVAVVAALGLAGATLTVLDMGGPLAGPLTLLFLLTGPGLATWPLLPRLTPPARVIVSGSVSFVVAMTVAQVMLSLDLWSVRGGVAAVMAVCGAIAVTDVVLTRRAALTAEPDEARPGEEDWLFEA</sequence>
<dbReference type="EMBL" id="QTTT01000001">
    <property type="protein sequence ID" value="REE98923.1"/>
    <property type="molecule type" value="Genomic_DNA"/>
</dbReference>
<evidence type="ECO:0000313" key="3">
    <source>
        <dbReference type="Proteomes" id="UP000256661"/>
    </source>
</evidence>
<keyword evidence="1" id="KW-0472">Membrane</keyword>
<proteinExistence type="predicted"/>
<feature type="transmembrane region" description="Helical" evidence="1">
    <location>
        <begin position="85"/>
        <end position="108"/>
    </location>
</feature>
<keyword evidence="1" id="KW-1133">Transmembrane helix</keyword>
<reference evidence="2 3" key="1">
    <citation type="submission" date="2018-08" db="EMBL/GenBank/DDBJ databases">
        <title>Sequencing the genomes of 1000 actinobacteria strains.</title>
        <authorList>
            <person name="Klenk H.-P."/>
        </authorList>
    </citation>
    <scope>NUCLEOTIDE SEQUENCE [LARGE SCALE GENOMIC DNA]</scope>
    <source>
        <strain evidence="2 3">DSM 43927</strain>
    </source>
</reference>
<keyword evidence="1" id="KW-0812">Transmembrane</keyword>
<feature type="transmembrane region" description="Helical" evidence="1">
    <location>
        <begin position="59"/>
        <end position="79"/>
    </location>
</feature>
<organism evidence="2 3">
    <name type="scientific">Thermomonospora umbrina</name>
    <dbReference type="NCBI Taxonomy" id="111806"/>
    <lineage>
        <taxon>Bacteria</taxon>
        <taxon>Bacillati</taxon>
        <taxon>Actinomycetota</taxon>
        <taxon>Actinomycetes</taxon>
        <taxon>Streptosporangiales</taxon>
        <taxon>Thermomonosporaceae</taxon>
        <taxon>Thermomonospora</taxon>
    </lineage>
</organism>
<feature type="transmembrane region" description="Helical" evidence="1">
    <location>
        <begin position="32"/>
        <end position="52"/>
    </location>
</feature>
<keyword evidence="3" id="KW-1185">Reference proteome</keyword>
<dbReference type="AlphaFoldDB" id="A0A3D9SY02"/>
<evidence type="ECO:0000256" key="1">
    <source>
        <dbReference type="SAM" id="Phobius"/>
    </source>
</evidence>
<gene>
    <name evidence="2" type="ORF">DFJ69_4421</name>
</gene>